<gene>
    <name evidence="1" type="primary">Contig5368.g5740</name>
    <name evidence="1" type="ORF">STYLEM_4236</name>
</gene>
<name>A0A078A3B0_STYLE</name>
<reference evidence="1 2" key="1">
    <citation type="submission" date="2014-06" db="EMBL/GenBank/DDBJ databases">
        <authorList>
            <person name="Swart Estienne"/>
        </authorList>
    </citation>
    <scope>NUCLEOTIDE SEQUENCE [LARGE SCALE GENOMIC DNA]</scope>
    <source>
        <strain evidence="1 2">130c</strain>
    </source>
</reference>
<dbReference type="Gene3D" id="2.120.10.80">
    <property type="entry name" value="Kelch-type beta propeller"/>
    <property type="match status" value="1"/>
</dbReference>
<dbReference type="AlphaFoldDB" id="A0A078A3B0"/>
<evidence type="ECO:0000313" key="1">
    <source>
        <dbReference type="EMBL" id="CDW75249.1"/>
    </source>
</evidence>
<dbReference type="SUPFAM" id="SSF117281">
    <property type="entry name" value="Kelch motif"/>
    <property type="match status" value="1"/>
</dbReference>
<dbReference type="SMART" id="SM00612">
    <property type="entry name" value="Kelch"/>
    <property type="match status" value="1"/>
</dbReference>
<accession>A0A078A3B0</accession>
<proteinExistence type="predicted"/>
<dbReference type="InterPro" id="IPR015915">
    <property type="entry name" value="Kelch-typ_b-propeller"/>
</dbReference>
<dbReference type="OrthoDB" id="45365at2759"/>
<dbReference type="InterPro" id="IPR006652">
    <property type="entry name" value="Kelch_1"/>
</dbReference>
<dbReference type="Proteomes" id="UP000039865">
    <property type="component" value="Unassembled WGS sequence"/>
</dbReference>
<dbReference type="Pfam" id="PF01344">
    <property type="entry name" value="Kelch_1"/>
    <property type="match status" value="1"/>
</dbReference>
<organism evidence="1 2">
    <name type="scientific">Stylonychia lemnae</name>
    <name type="common">Ciliate</name>
    <dbReference type="NCBI Taxonomy" id="5949"/>
    <lineage>
        <taxon>Eukaryota</taxon>
        <taxon>Sar</taxon>
        <taxon>Alveolata</taxon>
        <taxon>Ciliophora</taxon>
        <taxon>Intramacronucleata</taxon>
        <taxon>Spirotrichea</taxon>
        <taxon>Stichotrichia</taxon>
        <taxon>Sporadotrichida</taxon>
        <taxon>Oxytrichidae</taxon>
        <taxon>Stylonychinae</taxon>
        <taxon>Stylonychia</taxon>
    </lineage>
</organism>
<keyword evidence="2" id="KW-1185">Reference proteome</keyword>
<protein>
    <submittedName>
        <fullName evidence="1">Kelch motif family protein</fullName>
    </submittedName>
</protein>
<evidence type="ECO:0000313" key="2">
    <source>
        <dbReference type="Proteomes" id="UP000039865"/>
    </source>
</evidence>
<dbReference type="EMBL" id="CCKQ01004113">
    <property type="protein sequence ID" value="CDW75249.1"/>
    <property type="molecule type" value="Genomic_DNA"/>
</dbReference>
<dbReference type="PANTHER" id="PTHR45632">
    <property type="entry name" value="LD33804P"/>
    <property type="match status" value="1"/>
</dbReference>
<dbReference type="InParanoid" id="A0A078A3B0"/>
<sequence length="261" mass="30489">MLQDQKPSKFCYRYDIRTNLMKRLSNIQIPRSGFAIAHLRNRIFAIAGSNVIQHTPINSIESYDITKDEWQHFTPLPDIRISPTAVVFQDRFIYVIGGFNYRYDQSKISDLIRLDLNQQIPAWQTIKIQNNVIPDGCQIGALPYINPEKPNIHQLLICGGLNGILFDDIYKLEVTIDEVENQPHDQDSQSQFSAQCIQLNQKLKSPDRLYFNQWLSQDQKHHSTNWILVGRESLHLFQFDKDLTQVKETSINEQNYKKLIE</sequence>